<keyword evidence="1" id="KW-0472">Membrane</keyword>
<proteinExistence type="predicted"/>
<dbReference type="EMBL" id="JBHRXV010000009">
    <property type="protein sequence ID" value="MFC3712887.1"/>
    <property type="molecule type" value="Genomic_DNA"/>
</dbReference>
<name>A0ABV7X9Y1_9SPHN</name>
<dbReference type="RefSeq" id="WP_380860652.1">
    <property type="nucleotide sequence ID" value="NZ_JBHRXV010000009.1"/>
</dbReference>
<sequence>MADRRLHLAAGGVVAIAVAVLLIIAAMPWGAFRPTIEAQLSKQFDRPVKIAQVERIDSISFVPTIELRDVRVPQAAWAGTGDFARIGKVRIRVPIVPLLFGRFDPRSITLSDARVWLVRDAARRTNWTRDSSADTRSDIVPTLDALTVADTVVDYRDALQDRHLTIAVLADPVSGLQLAGRGTIRGAQVKVAATAPAVGPSTVGRPWPFHARIDGKMLAMDVRGMMNRPLDISHLEMQVEARADDLKLIDAVIEAGLFATQPVRLSARARRDGQTWKIDPIRGSIGRSDIAGTLTVVKGQRTNIEGRIVSNELSFDDFASDAGRAAAIALEKAEGLKLVPNTRINIRKIDNTDGVIAFDVRRLVGGRRPSSLTSLKGRLTLDRQLMTVSPLTIGLKRGAITGVVEVDQRGGRAVPTVTLDLTMRDSSISALVGGADGEVDARVDGRGQLRGAGSTIREAVGASNGSIGLVAKNGSLPAKIAALIGFDVARGLTTDKDERAGLRCLVAKFVVNDGRGRAEPLIIDTTLSQSRATGTLTFPSEAFSLTLTGAPKQKAILRLPGSVSVAGTIRAPDIVIPRETKSIGNIFKAIGRSISGDQEQRATDANCAALAAQVLR</sequence>
<dbReference type="PANTHER" id="PTHR30441:SF4">
    <property type="entry name" value="PROTEIN ASMA"/>
    <property type="match status" value="1"/>
</dbReference>
<organism evidence="3 4">
    <name type="scientific">Sphingoaurantiacus capsulatus</name>
    <dbReference type="NCBI Taxonomy" id="1771310"/>
    <lineage>
        <taxon>Bacteria</taxon>
        <taxon>Pseudomonadati</taxon>
        <taxon>Pseudomonadota</taxon>
        <taxon>Alphaproteobacteria</taxon>
        <taxon>Sphingomonadales</taxon>
        <taxon>Sphingosinicellaceae</taxon>
        <taxon>Sphingoaurantiacus</taxon>
    </lineage>
</organism>
<feature type="transmembrane region" description="Helical" evidence="1">
    <location>
        <begin position="12"/>
        <end position="32"/>
    </location>
</feature>
<dbReference type="Pfam" id="PF05170">
    <property type="entry name" value="AsmA"/>
    <property type="match status" value="2"/>
</dbReference>
<protein>
    <submittedName>
        <fullName evidence="3">AsmA family protein</fullName>
    </submittedName>
</protein>
<feature type="domain" description="AsmA" evidence="2">
    <location>
        <begin position="13"/>
        <end position="139"/>
    </location>
</feature>
<evidence type="ECO:0000313" key="4">
    <source>
        <dbReference type="Proteomes" id="UP001595615"/>
    </source>
</evidence>
<evidence type="ECO:0000313" key="3">
    <source>
        <dbReference type="EMBL" id="MFC3712887.1"/>
    </source>
</evidence>
<accession>A0ABV7X9Y1</accession>
<keyword evidence="1" id="KW-1133">Transmembrane helix</keyword>
<feature type="domain" description="AsmA" evidence="2">
    <location>
        <begin position="283"/>
        <end position="514"/>
    </location>
</feature>
<keyword evidence="1" id="KW-0812">Transmembrane</keyword>
<dbReference type="InterPro" id="IPR052894">
    <property type="entry name" value="AsmA-related"/>
</dbReference>
<reference evidence="4" key="1">
    <citation type="journal article" date="2019" name="Int. J. Syst. Evol. Microbiol.">
        <title>The Global Catalogue of Microorganisms (GCM) 10K type strain sequencing project: providing services to taxonomists for standard genome sequencing and annotation.</title>
        <authorList>
            <consortium name="The Broad Institute Genomics Platform"/>
            <consortium name="The Broad Institute Genome Sequencing Center for Infectious Disease"/>
            <person name="Wu L."/>
            <person name="Ma J."/>
        </authorList>
    </citation>
    <scope>NUCLEOTIDE SEQUENCE [LARGE SCALE GENOMIC DNA]</scope>
    <source>
        <strain evidence="4">KCTC 42644</strain>
    </source>
</reference>
<comment type="caution">
    <text evidence="3">The sequence shown here is derived from an EMBL/GenBank/DDBJ whole genome shotgun (WGS) entry which is preliminary data.</text>
</comment>
<evidence type="ECO:0000256" key="1">
    <source>
        <dbReference type="SAM" id="Phobius"/>
    </source>
</evidence>
<dbReference type="InterPro" id="IPR007844">
    <property type="entry name" value="AsmA"/>
</dbReference>
<keyword evidence="4" id="KW-1185">Reference proteome</keyword>
<dbReference type="PANTHER" id="PTHR30441">
    <property type="entry name" value="DUF748 DOMAIN-CONTAINING PROTEIN"/>
    <property type="match status" value="1"/>
</dbReference>
<dbReference type="Proteomes" id="UP001595615">
    <property type="component" value="Unassembled WGS sequence"/>
</dbReference>
<gene>
    <name evidence="3" type="ORF">ACFOMD_09915</name>
</gene>
<evidence type="ECO:0000259" key="2">
    <source>
        <dbReference type="Pfam" id="PF05170"/>
    </source>
</evidence>